<keyword evidence="4 6" id="KW-0274">FAD</keyword>
<comment type="cofactor">
    <cofactor evidence="1 6">
        <name>FAD</name>
        <dbReference type="ChEBI" id="CHEBI:57692"/>
    </cofactor>
</comment>
<sequence>MKIAVLGAGCVGVTTALELQRELPQAQISLLAADFEGITSFVAAGIFRIGTSFAGPSETITRQWIKDSYEYYEELSRSRDASEIGVAGISGYMFSNESPEVVMNDYMEKLVPIYRRATESELQLTGNVWKYGSFVSTLVTQPDIYVPWAISKLKANGAQIKRQKVNSFKEVAADYDAIVNCTGLGAKRLCSDRAMVPIKGQVIKVRAPWLKTFFYGELNTYVVPGVNGLVTLGGQREFDCSDLSICPYQSAAIRDRCDRLVPGLSKAVQVAEKAGLRPHRETGVRVEAERFSDGPGSSTLIVHNYGHGGYGICTAPGTSKYAVTKLKELHSSTAKL</sequence>
<dbReference type="SUPFAM" id="SSF51971">
    <property type="entry name" value="Nucleotide-binding domain"/>
    <property type="match status" value="1"/>
</dbReference>
<keyword evidence="5" id="KW-0560">Oxidoreductase</keyword>
<keyword evidence="3" id="KW-0285">Flavoprotein</keyword>
<accession>A0A6H5I5P8</accession>
<evidence type="ECO:0000313" key="8">
    <source>
        <dbReference type="EMBL" id="CAB0033214.1"/>
    </source>
</evidence>
<proteinExistence type="inferred from homology"/>
<feature type="binding site" evidence="6">
    <location>
        <position position="309"/>
    </location>
    <ligand>
        <name>D-dopa</name>
        <dbReference type="ChEBI" id="CHEBI:149689"/>
    </ligand>
</feature>
<dbReference type="GO" id="GO:0019478">
    <property type="term" value="P:D-amino acid catabolic process"/>
    <property type="evidence" value="ECO:0007669"/>
    <property type="project" value="TreeGrafter"/>
</dbReference>
<dbReference type="Proteomes" id="UP000479190">
    <property type="component" value="Unassembled WGS sequence"/>
</dbReference>
<name>A0A6H5I5P8_9HYME</name>
<keyword evidence="9" id="KW-1185">Reference proteome</keyword>
<dbReference type="PANTHER" id="PTHR11530">
    <property type="entry name" value="D-AMINO ACID OXIDASE"/>
    <property type="match status" value="1"/>
</dbReference>
<evidence type="ECO:0000313" key="9">
    <source>
        <dbReference type="Proteomes" id="UP000479190"/>
    </source>
</evidence>
<feature type="binding site" evidence="6">
    <location>
        <position position="221"/>
    </location>
    <ligand>
        <name>D-dopa</name>
        <dbReference type="ChEBI" id="CHEBI:149689"/>
    </ligand>
</feature>
<dbReference type="PANTHER" id="PTHR11530:SF17">
    <property type="entry name" value="RE49860P"/>
    <property type="match status" value="1"/>
</dbReference>
<evidence type="ECO:0000259" key="7">
    <source>
        <dbReference type="Pfam" id="PF01266"/>
    </source>
</evidence>
<evidence type="ECO:0000256" key="3">
    <source>
        <dbReference type="ARBA" id="ARBA00022630"/>
    </source>
</evidence>
<dbReference type="SUPFAM" id="SSF54373">
    <property type="entry name" value="FAD-linked reductases, C-terminal domain"/>
    <property type="match status" value="1"/>
</dbReference>
<gene>
    <name evidence="8" type="ORF">TBRA_LOCUS5131</name>
</gene>
<organism evidence="8 9">
    <name type="scientific">Trichogramma brassicae</name>
    <dbReference type="NCBI Taxonomy" id="86971"/>
    <lineage>
        <taxon>Eukaryota</taxon>
        <taxon>Metazoa</taxon>
        <taxon>Ecdysozoa</taxon>
        <taxon>Arthropoda</taxon>
        <taxon>Hexapoda</taxon>
        <taxon>Insecta</taxon>
        <taxon>Pterygota</taxon>
        <taxon>Neoptera</taxon>
        <taxon>Endopterygota</taxon>
        <taxon>Hymenoptera</taxon>
        <taxon>Apocrita</taxon>
        <taxon>Proctotrupomorpha</taxon>
        <taxon>Chalcidoidea</taxon>
        <taxon>Trichogrammatidae</taxon>
        <taxon>Trichogramma</taxon>
    </lineage>
</organism>
<dbReference type="EMBL" id="CADCXV010000702">
    <property type="protein sequence ID" value="CAB0033214.1"/>
    <property type="molecule type" value="Genomic_DNA"/>
</dbReference>
<dbReference type="Pfam" id="PF01266">
    <property type="entry name" value="DAO"/>
    <property type="match status" value="1"/>
</dbReference>
<dbReference type="GO" id="GO:0071949">
    <property type="term" value="F:FAD binding"/>
    <property type="evidence" value="ECO:0007669"/>
    <property type="project" value="InterPro"/>
</dbReference>
<feature type="binding site" evidence="6">
    <location>
        <position position="277"/>
    </location>
    <ligand>
        <name>D-dopa</name>
        <dbReference type="ChEBI" id="CHEBI:149689"/>
    </ligand>
</feature>
<dbReference type="InterPro" id="IPR023209">
    <property type="entry name" value="DAO"/>
</dbReference>
<evidence type="ECO:0000256" key="6">
    <source>
        <dbReference type="PIRSR" id="PIRSR000189-1"/>
    </source>
</evidence>
<evidence type="ECO:0000256" key="5">
    <source>
        <dbReference type="ARBA" id="ARBA00023002"/>
    </source>
</evidence>
<dbReference type="OrthoDB" id="2015447at2759"/>
<feature type="binding site" evidence="6">
    <location>
        <position position="182"/>
    </location>
    <ligand>
        <name>FAD</name>
        <dbReference type="ChEBI" id="CHEBI:57692"/>
    </ligand>
</feature>
<evidence type="ECO:0000256" key="1">
    <source>
        <dbReference type="ARBA" id="ARBA00001974"/>
    </source>
</evidence>
<reference evidence="8 9" key="1">
    <citation type="submission" date="2020-02" db="EMBL/GenBank/DDBJ databases">
        <authorList>
            <person name="Ferguson B K."/>
        </authorList>
    </citation>
    <scope>NUCLEOTIDE SEQUENCE [LARGE SCALE GENOMIC DNA]</scope>
</reference>
<dbReference type="Gene3D" id="3.40.50.720">
    <property type="entry name" value="NAD(P)-binding Rossmann-like Domain"/>
    <property type="match status" value="1"/>
</dbReference>
<feature type="binding site" evidence="6">
    <location>
        <position position="165"/>
    </location>
    <ligand>
        <name>FAD</name>
        <dbReference type="ChEBI" id="CHEBI:57692"/>
    </ligand>
</feature>
<dbReference type="PIRSF" id="PIRSF000189">
    <property type="entry name" value="D-aa_oxidase"/>
    <property type="match status" value="1"/>
</dbReference>
<feature type="binding site" evidence="6">
    <location>
        <begin position="39"/>
        <end position="40"/>
    </location>
    <ligand>
        <name>FAD</name>
        <dbReference type="ChEBI" id="CHEBI:57692"/>
    </ligand>
</feature>
<dbReference type="GO" id="GO:0003884">
    <property type="term" value="F:D-amino-acid oxidase activity"/>
    <property type="evidence" value="ECO:0007669"/>
    <property type="project" value="InterPro"/>
</dbReference>
<evidence type="ECO:0000256" key="4">
    <source>
        <dbReference type="ARBA" id="ARBA00022827"/>
    </source>
</evidence>
<dbReference type="GO" id="GO:0005737">
    <property type="term" value="C:cytoplasm"/>
    <property type="evidence" value="ECO:0007669"/>
    <property type="project" value="TreeGrafter"/>
</dbReference>
<comment type="similarity">
    <text evidence="2">Belongs to the DAMOX/DASOX family.</text>
</comment>
<dbReference type="AlphaFoldDB" id="A0A6H5I5P8"/>
<evidence type="ECO:0000256" key="2">
    <source>
        <dbReference type="ARBA" id="ARBA00006730"/>
    </source>
</evidence>
<dbReference type="Gene3D" id="3.30.9.10">
    <property type="entry name" value="D-Amino Acid Oxidase, subunit A, domain 2"/>
    <property type="match status" value="1"/>
</dbReference>
<protein>
    <recommendedName>
        <fullName evidence="7">FAD dependent oxidoreductase domain-containing protein</fullName>
    </recommendedName>
</protein>
<feature type="domain" description="FAD dependent oxidoreductase" evidence="7">
    <location>
        <begin position="2"/>
        <end position="322"/>
    </location>
</feature>
<dbReference type="InterPro" id="IPR006076">
    <property type="entry name" value="FAD-dep_OxRdtase"/>
</dbReference>